<dbReference type="InterPro" id="IPR011990">
    <property type="entry name" value="TPR-like_helical_dom_sf"/>
</dbReference>
<feature type="compositionally biased region" description="Basic and acidic residues" evidence="4">
    <location>
        <begin position="35"/>
        <end position="52"/>
    </location>
</feature>
<dbReference type="Gene3D" id="1.25.40.10">
    <property type="entry name" value="Tetratricopeptide repeat domain"/>
    <property type="match status" value="2"/>
</dbReference>
<comment type="caution">
    <text evidence="5">The sequence shown here is derived from an EMBL/GenBank/DDBJ whole genome shotgun (WGS) entry which is preliminary data.</text>
</comment>
<dbReference type="GO" id="GO:1902369">
    <property type="term" value="P:negative regulation of RNA catabolic process"/>
    <property type="evidence" value="ECO:0007669"/>
    <property type="project" value="TreeGrafter"/>
</dbReference>
<feature type="region of interest" description="Disordered" evidence="4">
    <location>
        <begin position="931"/>
        <end position="951"/>
    </location>
</feature>
<dbReference type="EMBL" id="JAADJZ010000006">
    <property type="protein sequence ID" value="KAF2873930.1"/>
    <property type="molecule type" value="Genomic_DNA"/>
</dbReference>
<dbReference type="GO" id="GO:0031048">
    <property type="term" value="P:regulatory ncRNA-mediated heterochromatin formation"/>
    <property type="evidence" value="ECO:0007669"/>
    <property type="project" value="TreeGrafter"/>
</dbReference>
<dbReference type="GO" id="GO:0071013">
    <property type="term" value="C:catalytic step 2 spliceosome"/>
    <property type="evidence" value="ECO:0007669"/>
    <property type="project" value="TreeGrafter"/>
</dbReference>
<organism evidence="5 6">
    <name type="scientific">Massariosphaeria phaeospora</name>
    <dbReference type="NCBI Taxonomy" id="100035"/>
    <lineage>
        <taxon>Eukaryota</taxon>
        <taxon>Fungi</taxon>
        <taxon>Dikarya</taxon>
        <taxon>Ascomycota</taxon>
        <taxon>Pezizomycotina</taxon>
        <taxon>Dothideomycetes</taxon>
        <taxon>Pleosporomycetidae</taxon>
        <taxon>Pleosporales</taxon>
        <taxon>Pleosporales incertae sedis</taxon>
        <taxon>Massariosphaeria</taxon>
    </lineage>
</organism>
<comment type="similarity">
    <text evidence="2">Belongs to the NRDE2 family.</text>
</comment>
<proteinExistence type="inferred from homology"/>
<protein>
    <submittedName>
        <fullName evidence="5">NRDE-2, necessary for RNA interference-domain-containing protein</fullName>
    </submittedName>
</protein>
<dbReference type="InterPro" id="IPR013633">
    <property type="entry name" value="NRDE-2"/>
</dbReference>
<keyword evidence="3" id="KW-0539">Nucleus</keyword>
<evidence type="ECO:0000313" key="6">
    <source>
        <dbReference type="Proteomes" id="UP000481861"/>
    </source>
</evidence>
<dbReference type="SUPFAM" id="SSF48452">
    <property type="entry name" value="TPR-like"/>
    <property type="match status" value="2"/>
</dbReference>
<evidence type="ECO:0000256" key="2">
    <source>
        <dbReference type="ARBA" id="ARBA00009265"/>
    </source>
</evidence>
<evidence type="ECO:0000256" key="4">
    <source>
        <dbReference type="SAM" id="MobiDB-lite"/>
    </source>
</evidence>
<evidence type="ECO:0000256" key="1">
    <source>
        <dbReference type="ARBA" id="ARBA00004123"/>
    </source>
</evidence>
<comment type="subcellular location">
    <subcellularLocation>
        <location evidence="1">Nucleus</location>
    </subcellularLocation>
</comment>
<name>A0A7C8IGX5_9PLEO</name>
<feature type="compositionally biased region" description="Pro residues" evidence="4">
    <location>
        <begin position="16"/>
        <end position="28"/>
    </location>
</feature>
<feature type="region of interest" description="Disordered" evidence="4">
    <location>
        <begin position="1"/>
        <end position="52"/>
    </location>
</feature>
<keyword evidence="6" id="KW-1185">Reference proteome</keyword>
<feature type="region of interest" description="Disordered" evidence="4">
    <location>
        <begin position="187"/>
        <end position="208"/>
    </location>
</feature>
<evidence type="ECO:0000313" key="5">
    <source>
        <dbReference type="EMBL" id="KAF2873930.1"/>
    </source>
</evidence>
<gene>
    <name evidence="5" type="ORF">BDV95DRAFT_488492</name>
</gene>
<reference evidence="5 6" key="1">
    <citation type="submission" date="2020-01" db="EMBL/GenBank/DDBJ databases">
        <authorList>
            <consortium name="DOE Joint Genome Institute"/>
            <person name="Haridas S."/>
            <person name="Albert R."/>
            <person name="Binder M."/>
            <person name="Bloem J."/>
            <person name="Labutti K."/>
            <person name="Salamov A."/>
            <person name="Andreopoulos B."/>
            <person name="Baker S.E."/>
            <person name="Barry K."/>
            <person name="Bills G."/>
            <person name="Bluhm B.H."/>
            <person name="Cannon C."/>
            <person name="Castanera R."/>
            <person name="Culley D.E."/>
            <person name="Daum C."/>
            <person name="Ezra D."/>
            <person name="Gonzalez J.B."/>
            <person name="Henrissat B."/>
            <person name="Kuo A."/>
            <person name="Liang C."/>
            <person name="Lipzen A."/>
            <person name="Lutzoni F."/>
            <person name="Magnuson J."/>
            <person name="Mondo S."/>
            <person name="Nolan M."/>
            <person name="Ohm R."/>
            <person name="Pangilinan J."/>
            <person name="Park H.-J.H."/>
            <person name="Ramirez L."/>
            <person name="Alfaro M."/>
            <person name="Sun H."/>
            <person name="Tritt A."/>
            <person name="Yoshinaga Y."/>
            <person name="Zwiers L.-H.L."/>
            <person name="Turgeon B.G."/>
            <person name="Goodwin S.B."/>
            <person name="Spatafora J.W."/>
            <person name="Crous P.W."/>
            <person name="Grigoriev I.V."/>
        </authorList>
    </citation>
    <scope>NUCLEOTIDE SEQUENCE [LARGE SCALE GENOMIC DNA]</scope>
    <source>
        <strain evidence="5 6">CBS 611.86</strain>
    </source>
</reference>
<dbReference type="OrthoDB" id="297219at2759"/>
<sequence length="1014" mass="115414">MSTNIPKFASFRPKAKPPVEPKPNPLPVTTPQVEEPSKKELSSAISDRRSRVDGEAPHISYYSDRKGDRAILTYGTLNRYEIPTYRRHGYGRVIGLHPSCRIDPDLSTNAEIFVSQSKRRQEERPLANRHAIKGTGRSLRFVQSGNTFADDLDQDFVALSAVRRRRHKEDDSPDGHYNSLEQINASVEPSDSEADYEPDTAQSGPNAEVTLRNSLLIQRTHEDPTDIQAWQELIDHQEQMMKLDRDSSELGSSDRRHLADVRTSTYEKALRKIGPDQESQIKLHLGLMAEASRIWDEGKLTSKWADVLAKYPSKLELWMQYLDFVQSTFSSFKYENCRATFQNCCRISKASNGTAAPEEILHIIIRMTMMIQQAGYQELAIAIWQALLEFCLMKPSVSTSTGPEEYLSLFEEFWESEVPRIGEADAEGWRSFHADKHPLEPPTDSVSLDQPDLSASVFEVFRAQELDNIDKLRFPGRTTDKLGEDDAFHLILYSDIEDFLRILPQQLSSTLVLEAFLCFCHCPSLPGTDTHQAAWLLDPFICAYSPRPPLKAHVSDLFAQAAEKFLSCPSSWYRMTTEHLFDWGFPDDVDATLVRGVVKLLALKASSDEVVGEYLLGLESKYFPTDAFRSAKRLLKARPNSLRLYTAYGLVESRRGNPAKADQVFSAALAMHKSDTSFGVPGRLQLFDSWVWEALRRGETSEALWRLVSSHGEVSKRPENTRAEPDQTVLLRGRTILTEATERALLGQHYTTAVVCSSLLALLTYLSGGQDPQSALSFHQNLMSWFSDHKLSQSLAAELNAQSIAKFLQFHASNAPIVKPRLMRTTLEPLISQFPNNTILLGLYAANEARFSIDDRVRGIMQQTTLKSSKGNSIVRWFFAIYYETLKGEIAATSHSIRALFTKAEDDVGSHCPALWRSHVLFEIEEAKKERARRPTKRPRKDGKKRKDETRLEESYRRVKDTFLRGMTQLPWCKDYMMLAFTHLKEEFLNQEELRKVYDVMVEKELRLYVELEA</sequence>
<feature type="compositionally biased region" description="Basic residues" evidence="4">
    <location>
        <begin position="931"/>
        <end position="944"/>
    </location>
</feature>
<accession>A0A7C8IGX5</accession>
<dbReference type="AlphaFoldDB" id="A0A7C8IGX5"/>
<dbReference type="PANTHER" id="PTHR13471:SF0">
    <property type="entry name" value="NUCLEAR EXOSOME REGULATOR NRDE2"/>
    <property type="match status" value="1"/>
</dbReference>
<dbReference type="PANTHER" id="PTHR13471">
    <property type="entry name" value="TETRATRICOPEPTIDE-LIKE HELICAL"/>
    <property type="match status" value="1"/>
</dbReference>
<dbReference type="Pfam" id="PF08424">
    <property type="entry name" value="NRDE-2"/>
    <property type="match status" value="1"/>
</dbReference>
<evidence type="ECO:0000256" key="3">
    <source>
        <dbReference type="ARBA" id="ARBA00023242"/>
    </source>
</evidence>
<dbReference type="Proteomes" id="UP000481861">
    <property type="component" value="Unassembled WGS sequence"/>
</dbReference>